<name>A0A167H3P4_CALVF</name>
<proteinExistence type="predicted"/>
<dbReference type="Proteomes" id="UP000076738">
    <property type="component" value="Unassembled WGS sequence"/>
</dbReference>
<dbReference type="EMBL" id="KV417327">
    <property type="protein sequence ID" value="KZO91198.1"/>
    <property type="molecule type" value="Genomic_DNA"/>
</dbReference>
<accession>A0A167H3P4</accession>
<gene>
    <name evidence="1" type="ORF">CALVIDRAFT_365816</name>
</gene>
<reference evidence="1 2" key="1">
    <citation type="journal article" date="2016" name="Mol. Biol. Evol.">
        <title>Comparative Genomics of Early-Diverging Mushroom-Forming Fungi Provides Insights into the Origins of Lignocellulose Decay Capabilities.</title>
        <authorList>
            <person name="Nagy L.G."/>
            <person name="Riley R."/>
            <person name="Tritt A."/>
            <person name="Adam C."/>
            <person name="Daum C."/>
            <person name="Floudas D."/>
            <person name="Sun H."/>
            <person name="Yadav J.S."/>
            <person name="Pangilinan J."/>
            <person name="Larsson K.H."/>
            <person name="Matsuura K."/>
            <person name="Barry K."/>
            <person name="Labutti K."/>
            <person name="Kuo R."/>
            <person name="Ohm R.A."/>
            <person name="Bhattacharya S.S."/>
            <person name="Shirouzu T."/>
            <person name="Yoshinaga Y."/>
            <person name="Martin F.M."/>
            <person name="Grigoriev I.V."/>
            <person name="Hibbett D.S."/>
        </authorList>
    </citation>
    <scope>NUCLEOTIDE SEQUENCE [LARGE SCALE GENOMIC DNA]</scope>
    <source>
        <strain evidence="1 2">TUFC12733</strain>
    </source>
</reference>
<evidence type="ECO:0000313" key="2">
    <source>
        <dbReference type="Proteomes" id="UP000076738"/>
    </source>
</evidence>
<protein>
    <submittedName>
        <fullName evidence="1">Uncharacterized protein</fullName>
    </submittedName>
</protein>
<evidence type="ECO:0000313" key="1">
    <source>
        <dbReference type="EMBL" id="KZO91198.1"/>
    </source>
</evidence>
<sequence>MKGVVCSSTSSASPAVHHASAYSTSLTQALSSVLVSSTGGHRVADRTHHILPECDPLNVAYSAYAIESTLQTRLPRRGAPS</sequence>
<organism evidence="1 2">
    <name type="scientific">Calocera viscosa (strain TUFC12733)</name>
    <dbReference type="NCBI Taxonomy" id="1330018"/>
    <lineage>
        <taxon>Eukaryota</taxon>
        <taxon>Fungi</taxon>
        <taxon>Dikarya</taxon>
        <taxon>Basidiomycota</taxon>
        <taxon>Agaricomycotina</taxon>
        <taxon>Dacrymycetes</taxon>
        <taxon>Dacrymycetales</taxon>
        <taxon>Dacrymycetaceae</taxon>
        <taxon>Calocera</taxon>
    </lineage>
</organism>
<keyword evidence="2" id="KW-1185">Reference proteome</keyword>
<dbReference type="AlphaFoldDB" id="A0A167H3P4"/>